<evidence type="ECO:0000313" key="2">
    <source>
        <dbReference type="Proteomes" id="UP000265798"/>
    </source>
</evidence>
<proteinExistence type="predicted"/>
<comment type="caution">
    <text evidence="1">The sequence shown here is derived from an EMBL/GenBank/DDBJ whole genome shotgun (WGS) entry which is preliminary data.</text>
</comment>
<reference evidence="2" key="1">
    <citation type="submission" date="2018-05" db="EMBL/GenBank/DDBJ databases">
        <title>Leptospira yasudae sp. nov. and Leptospira stimsonii sp. nov., two pathogenic species of the genus Leptospira isolated from environmental sources.</title>
        <authorList>
            <person name="Casanovas-Massana A."/>
            <person name="Hamond C."/>
            <person name="Santos L.A."/>
            <person name="Hacker K.P."/>
            <person name="Balassiano I."/>
            <person name="Medeiros M.A."/>
            <person name="Reis M.G."/>
            <person name="Ko A.I."/>
            <person name="Wunder E.A."/>
        </authorList>
    </citation>
    <scope>NUCLEOTIDE SEQUENCE [LARGE SCALE GENOMIC DNA]</scope>
    <source>
        <strain evidence="2">Yale</strain>
    </source>
</reference>
<dbReference type="AlphaFoldDB" id="A0A396Z140"/>
<accession>A0A396Z140</accession>
<protein>
    <submittedName>
        <fullName evidence="1">Uncharacterized protein</fullName>
    </submittedName>
</protein>
<dbReference type="EMBL" id="QHCT01000005">
    <property type="protein sequence ID" value="RHX87227.1"/>
    <property type="molecule type" value="Genomic_DNA"/>
</dbReference>
<evidence type="ECO:0000313" key="1">
    <source>
        <dbReference type="EMBL" id="RHX87227.1"/>
    </source>
</evidence>
<dbReference type="Proteomes" id="UP000265798">
    <property type="component" value="Unassembled WGS sequence"/>
</dbReference>
<organism evidence="1 2">
    <name type="scientific">Leptospira stimsonii</name>
    <dbReference type="NCBI Taxonomy" id="2202203"/>
    <lineage>
        <taxon>Bacteria</taxon>
        <taxon>Pseudomonadati</taxon>
        <taxon>Spirochaetota</taxon>
        <taxon>Spirochaetia</taxon>
        <taxon>Leptospirales</taxon>
        <taxon>Leptospiraceae</taxon>
        <taxon>Leptospira</taxon>
    </lineage>
</organism>
<gene>
    <name evidence="1" type="ORF">DLM75_17115</name>
</gene>
<name>A0A396Z140_9LEPT</name>
<sequence>MCEFLLFPILEESPICIRRFRTFFPKEKRPSFFKETKFFRGSFASKVTVSRFRRGILLGEIYETFPKDRKQKTDRRQIRYPFGKRESTCFILKKPNFILSYNS</sequence>